<dbReference type="AlphaFoldDB" id="A0A931FX64"/>
<evidence type="ECO:0000313" key="2">
    <source>
        <dbReference type="EMBL" id="MBG0560506.1"/>
    </source>
</evidence>
<reference evidence="2" key="1">
    <citation type="submission" date="2020-11" db="EMBL/GenBank/DDBJ databases">
        <title>Isolation and identification of active actinomycetes.</title>
        <authorList>
            <person name="Sun X."/>
        </authorList>
    </citation>
    <scope>NUCLEOTIDE SEQUENCE</scope>
    <source>
        <strain evidence="2">NEAU-A11</strain>
    </source>
</reference>
<accession>A0A931FX64</accession>
<dbReference type="InterPro" id="IPR002575">
    <property type="entry name" value="Aminoglycoside_PTrfase"/>
</dbReference>
<keyword evidence="3" id="KW-1185">Reference proteome</keyword>
<dbReference type="InterPro" id="IPR011009">
    <property type="entry name" value="Kinase-like_dom_sf"/>
</dbReference>
<evidence type="ECO:0000259" key="1">
    <source>
        <dbReference type="Pfam" id="PF01636"/>
    </source>
</evidence>
<dbReference type="EMBL" id="JADQTO010000002">
    <property type="protein sequence ID" value="MBG0560506.1"/>
    <property type="molecule type" value="Genomic_DNA"/>
</dbReference>
<feature type="domain" description="Aminoglycoside phosphotransferase" evidence="1">
    <location>
        <begin position="76"/>
        <end position="235"/>
    </location>
</feature>
<evidence type="ECO:0000313" key="3">
    <source>
        <dbReference type="Proteomes" id="UP000598146"/>
    </source>
</evidence>
<comment type="caution">
    <text evidence="2">The sequence shown here is derived from an EMBL/GenBank/DDBJ whole genome shotgun (WGS) entry which is preliminary data.</text>
</comment>
<sequence length="302" mass="33115">MDHAGLDEPIRAAFGDRPLTGLHRLKGGTSKGVYRLAFAGGGTCLAYRWHPDESFWPVQTVLTVGPLGAGTGRAVFLDRHDRLRALGVRVPIVFGLGGTDLALVEDLPGGSLEALLAHDAAAGREALARLRDQLTRMHTAPGVRPDHPEPCEEIVAERGRRALAEAARRVPLISAEQDRLGYALRTRLASVRPRRRHGWVHGELGPDHVLMDAAGEPVLIDIEGAMIFDVEWEHAFLELRFGADYPALHTVELDPARMALYRLVQYLSLVAGPLLLLDGDFPDRGPMLQIAEWNTERVLAEV</sequence>
<name>A0A931FX64_9ACTN</name>
<dbReference type="Pfam" id="PF01636">
    <property type="entry name" value="APH"/>
    <property type="match status" value="1"/>
</dbReference>
<dbReference type="SUPFAM" id="SSF56112">
    <property type="entry name" value="Protein kinase-like (PK-like)"/>
    <property type="match status" value="1"/>
</dbReference>
<proteinExistence type="predicted"/>
<gene>
    <name evidence="2" type="ORF">I4J89_03365</name>
</gene>
<organism evidence="2 3">
    <name type="scientific">Actinoplanes aureus</name>
    <dbReference type="NCBI Taxonomy" id="2792083"/>
    <lineage>
        <taxon>Bacteria</taxon>
        <taxon>Bacillati</taxon>
        <taxon>Actinomycetota</taxon>
        <taxon>Actinomycetes</taxon>
        <taxon>Micromonosporales</taxon>
        <taxon>Micromonosporaceae</taxon>
        <taxon>Actinoplanes</taxon>
    </lineage>
</organism>
<dbReference type="Proteomes" id="UP000598146">
    <property type="component" value="Unassembled WGS sequence"/>
</dbReference>
<protein>
    <submittedName>
        <fullName evidence="2">Phosphotransferase</fullName>
    </submittedName>
</protein>